<dbReference type="Proteomes" id="UP001348641">
    <property type="component" value="Unassembled WGS sequence"/>
</dbReference>
<sequence>MCGRWWWVGLSKRVDARFCSPRYRTAAWRERTGQVPKWLADLRAQQARVRSERGWRSVAVTA</sequence>
<proteinExistence type="predicted"/>
<comment type="caution">
    <text evidence="1">The sequence shown here is derived from an EMBL/GenBank/DDBJ whole genome shotgun (WGS) entry which is preliminary data.</text>
</comment>
<protein>
    <submittedName>
        <fullName evidence="1">Uncharacterized protein</fullName>
    </submittedName>
</protein>
<evidence type="ECO:0000313" key="2">
    <source>
        <dbReference type="Proteomes" id="UP001348641"/>
    </source>
</evidence>
<accession>A0ABU7KLB9</accession>
<reference evidence="1 2" key="1">
    <citation type="submission" date="2023-07" db="EMBL/GenBank/DDBJ databases">
        <authorList>
            <person name="Girao M."/>
            <person name="Carvalho M.F."/>
        </authorList>
    </citation>
    <scope>NUCLEOTIDE SEQUENCE [LARGE SCALE GENOMIC DNA]</scope>
    <source>
        <strain evidence="1 2">66/93</strain>
    </source>
</reference>
<gene>
    <name evidence="1" type="ORF">Q8A49_06265</name>
</gene>
<evidence type="ECO:0000313" key="1">
    <source>
        <dbReference type="EMBL" id="MEE2050100.1"/>
    </source>
</evidence>
<dbReference type="RefSeq" id="WP_330157345.1">
    <property type="nucleotide sequence ID" value="NZ_BAAAJA010000028.1"/>
</dbReference>
<name>A0ABU7KLB9_9ACTN</name>
<organism evidence="1 2">
    <name type="scientific">Nocardiopsis tropica</name>
    <dbReference type="NCBI Taxonomy" id="109330"/>
    <lineage>
        <taxon>Bacteria</taxon>
        <taxon>Bacillati</taxon>
        <taxon>Actinomycetota</taxon>
        <taxon>Actinomycetes</taxon>
        <taxon>Streptosporangiales</taxon>
        <taxon>Nocardiopsidaceae</taxon>
        <taxon>Nocardiopsis</taxon>
    </lineage>
</organism>
<dbReference type="EMBL" id="JAUUCC010000011">
    <property type="protein sequence ID" value="MEE2050100.1"/>
    <property type="molecule type" value="Genomic_DNA"/>
</dbReference>